<reference evidence="2" key="1">
    <citation type="journal article" date="2009" name="Genome Res.">
        <title>Comparative genomic analyses of the human fungal pathogens Coccidioides and their relatives.</title>
        <authorList>
            <person name="Sharpton T.J."/>
            <person name="Stajich J.E."/>
            <person name="Rounsley S.D."/>
            <person name="Gardner M.J."/>
            <person name="Wortman J.R."/>
            <person name="Jordar V.S."/>
            <person name="Maiti R."/>
            <person name="Kodira C.D."/>
            <person name="Neafsey D.E."/>
            <person name="Zeng Q."/>
            <person name="Hung C.-Y."/>
            <person name="McMahan C."/>
            <person name="Muszewska A."/>
            <person name="Grynberg M."/>
            <person name="Mandel M.A."/>
            <person name="Kellner E.M."/>
            <person name="Barker B.M."/>
            <person name="Galgiani J.N."/>
            <person name="Orbach M.J."/>
            <person name="Kirkland T.N."/>
            <person name="Cole G.T."/>
            <person name="Henn M.R."/>
            <person name="Birren B.W."/>
            <person name="Taylor J.W."/>
        </authorList>
    </citation>
    <scope>NUCLEOTIDE SEQUENCE [LARGE SCALE GENOMIC DNA]</scope>
    <source>
        <strain evidence="2">UAMH 1704</strain>
    </source>
</reference>
<dbReference type="EMBL" id="CH476618">
    <property type="protein sequence ID" value="EEP81698.1"/>
    <property type="molecule type" value="Genomic_DNA"/>
</dbReference>
<name>C4JVH1_UNCRE</name>
<dbReference type="HOGENOM" id="CLU_2777784_0_0_1"/>
<evidence type="ECO:0000313" key="1">
    <source>
        <dbReference type="EMBL" id="EEP81698.1"/>
    </source>
</evidence>
<evidence type="ECO:0000313" key="2">
    <source>
        <dbReference type="Proteomes" id="UP000002058"/>
    </source>
</evidence>
<protein>
    <submittedName>
        <fullName evidence="1">Uncharacterized protein</fullName>
    </submittedName>
</protein>
<dbReference type="AlphaFoldDB" id="C4JVH1"/>
<dbReference type="GeneID" id="8438392"/>
<dbReference type="Proteomes" id="UP000002058">
    <property type="component" value="Unassembled WGS sequence"/>
</dbReference>
<sequence>MCAGMEFESLRKGAERSYIFKSLDVFTLRSEEEIYPMSMLGAIPGIHTYVLDSTATTRLSNNSPKMRRN</sequence>
<organism evidence="1 2">
    <name type="scientific">Uncinocarpus reesii (strain UAMH 1704)</name>
    <dbReference type="NCBI Taxonomy" id="336963"/>
    <lineage>
        <taxon>Eukaryota</taxon>
        <taxon>Fungi</taxon>
        <taxon>Dikarya</taxon>
        <taxon>Ascomycota</taxon>
        <taxon>Pezizomycotina</taxon>
        <taxon>Eurotiomycetes</taxon>
        <taxon>Eurotiomycetidae</taxon>
        <taxon>Onygenales</taxon>
        <taxon>Onygenaceae</taxon>
        <taxon>Uncinocarpus</taxon>
    </lineage>
</organism>
<dbReference type="VEuPathDB" id="FungiDB:UREG_06563"/>
<proteinExistence type="predicted"/>
<accession>C4JVH1</accession>
<dbReference type="RefSeq" id="XP_002583596.1">
    <property type="nucleotide sequence ID" value="XM_002583550.1"/>
</dbReference>
<dbReference type="InParanoid" id="C4JVH1"/>
<keyword evidence="2" id="KW-1185">Reference proteome</keyword>
<dbReference type="KEGG" id="ure:UREG_06563"/>
<gene>
    <name evidence="1" type="ORF">UREG_06563</name>
</gene>